<keyword evidence="1" id="KW-1133">Transmembrane helix</keyword>
<evidence type="ECO:0000313" key="2">
    <source>
        <dbReference type="EMBL" id="SER40772.1"/>
    </source>
</evidence>
<accession>A0ABY1BQV7</accession>
<keyword evidence="3" id="KW-1185">Reference proteome</keyword>
<comment type="caution">
    <text evidence="2">The sequence shown here is derived from an EMBL/GenBank/DDBJ whole genome shotgun (WGS) entry which is preliminary data.</text>
</comment>
<feature type="transmembrane region" description="Helical" evidence="1">
    <location>
        <begin position="37"/>
        <end position="55"/>
    </location>
</feature>
<keyword evidence="1" id="KW-0812">Transmembrane</keyword>
<dbReference type="RefSeq" id="WP_069521897.1">
    <property type="nucleotide sequence ID" value="NZ_FOFP01000028.1"/>
</dbReference>
<gene>
    <name evidence="2" type="ORF">SAMN05216600_12810</name>
</gene>
<keyword evidence="1" id="KW-0472">Membrane</keyword>
<evidence type="ECO:0000256" key="1">
    <source>
        <dbReference type="SAM" id="Phobius"/>
    </source>
</evidence>
<evidence type="ECO:0000313" key="3">
    <source>
        <dbReference type="Proteomes" id="UP000198512"/>
    </source>
</evidence>
<sequence length="79" mass="9060">MDAHKLQPLADVATLEGVKLLPPAIPLAFYGLTLEKWLLVLPALYYFALLVDLVARRWVVPLWRFWISRRKEGRSNDAG</sequence>
<proteinExistence type="predicted"/>
<reference evidence="2 3" key="1">
    <citation type="submission" date="2016-10" db="EMBL/GenBank/DDBJ databases">
        <authorList>
            <person name="Varghese N."/>
            <person name="Submissions S."/>
        </authorList>
    </citation>
    <scope>NUCLEOTIDE SEQUENCE [LARGE SCALE GENOMIC DNA]</scope>
    <source>
        <strain evidence="2 3">CIP 109853</strain>
    </source>
</reference>
<name>A0ABY1BQV7_9PSED</name>
<dbReference type="EMBL" id="FOFP01000028">
    <property type="protein sequence ID" value="SER40772.1"/>
    <property type="molecule type" value="Genomic_DNA"/>
</dbReference>
<dbReference type="Proteomes" id="UP000198512">
    <property type="component" value="Unassembled WGS sequence"/>
</dbReference>
<protein>
    <submittedName>
        <fullName evidence="2">Uncharacterized protein</fullName>
    </submittedName>
</protein>
<organism evidence="2 3">
    <name type="scientific">Pseudomonas cuatrocienegasensis</name>
    <dbReference type="NCBI Taxonomy" id="543360"/>
    <lineage>
        <taxon>Bacteria</taxon>
        <taxon>Pseudomonadati</taxon>
        <taxon>Pseudomonadota</taxon>
        <taxon>Gammaproteobacteria</taxon>
        <taxon>Pseudomonadales</taxon>
        <taxon>Pseudomonadaceae</taxon>
        <taxon>Pseudomonas</taxon>
    </lineage>
</organism>